<organism evidence="3 5">
    <name type="scientific">Lysinibacillus sphaericus</name>
    <name type="common">Bacillus sphaericus</name>
    <dbReference type="NCBI Taxonomy" id="1421"/>
    <lineage>
        <taxon>Bacteria</taxon>
        <taxon>Bacillati</taxon>
        <taxon>Bacillota</taxon>
        <taxon>Bacilli</taxon>
        <taxon>Bacillales</taxon>
        <taxon>Bacillaceae</taxon>
        <taxon>Lysinibacillus</taxon>
    </lineage>
</organism>
<dbReference type="EMBL" id="CP019980">
    <property type="protein sequence ID" value="AVK96486.1"/>
    <property type="molecule type" value="Genomic_DNA"/>
</dbReference>
<dbReference type="EMBL" id="UFSZ01000001">
    <property type="protein sequence ID" value="SUV17723.1"/>
    <property type="molecule type" value="Genomic_DNA"/>
</dbReference>
<evidence type="ECO:0000313" key="7">
    <source>
        <dbReference type="Proteomes" id="UP000255295"/>
    </source>
</evidence>
<dbReference type="Proteomes" id="UP000255295">
    <property type="component" value="Unassembled WGS sequence"/>
</dbReference>
<reference evidence="2 6" key="1">
    <citation type="submission" date="2017-03" db="EMBL/GenBank/DDBJ databases">
        <title>The whole genome sequencing and assembly of Lysinibacillus sphaericus DSM 28T strain.</title>
        <authorList>
            <person name="Lee Y.-J."/>
            <person name="Yi H."/>
            <person name="Bahn Y.-S."/>
            <person name="Kim J.F."/>
            <person name="Lee D.-W."/>
        </authorList>
    </citation>
    <scope>NUCLEOTIDE SEQUENCE [LARGE SCALE GENOMIC DNA]</scope>
    <source>
        <strain evidence="2 6">DSM 28</strain>
    </source>
</reference>
<feature type="transmembrane region" description="Helical" evidence="1">
    <location>
        <begin position="12"/>
        <end position="34"/>
    </location>
</feature>
<reference evidence="4 7" key="3">
    <citation type="submission" date="2018-06" db="EMBL/GenBank/DDBJ databases">
        <authorList>
            <consortium name="Pathogen Informatics"/>
            <person name="Doyle S."/>
        </authorList>
    </citation>
    <scope>NUCLEOTIDE SEQUENCE [LARGE SCALE GENOMIC DNA]</scope>
    <source>
        <strain evidence="4 7">NCTC10338</strain>
    </source>
</reference>
<dbReference type="Proteomes" id="UP000238825">
    <property type="component" value="Chromosome"/>
</dbReference>
<keyword evidence="1" id="KW-1133">Transmembrane helix</keyword>
<dbReference type="GeneID" id="48276445"/>
<evidence type="ECO:0000313" key="4">
    <source>
        <dbReference type="EMBL" id="SUV17723.1"/>
    </source>
</evidence>
<dbReference type="EMBL" id="PGLV01000001">
    <property type="protein sequence ID" value="POZ55980.1"/>
    <property type="molecule type" value="Genomic_DNA"/>
</dbReference>
<evidence type="ECO:0000256" key="1">
    <source>
        <dbReference type="SAM" id="Phobius"/>
    </source>
</evidence>
<proteinExistence type="predicted"/>
<evidence type="ECO:0000313" key="3">
    <source>
        <dbReference type="EMBL" id="POZ55980.1"/>
    </source>
</evidence>
<feature type="transmembrane region" description="Helical" evidence="1">
    <location>
        <begin position="46"/>
        <end position="68"/>
    </location>
</feature>
<keyword evidence="1" id="KW-0472">Membrane</keyword>
<keyword evidence="2" id="KW-0808">Transferase</keyword>
<keyword evidence="2" id="KW-0012">Acyltransferase</keyword>
<sequence length="76" mass="8486">MDQQKMPPAVLRLLVIFPNVLSYLLLGGLIIYVISNYEVLKTTESLKVWLILIAVLAPAAAYTTFSIIKKIRAGHM</sequence>
<reference evidence="3 5" key="2">
    <citation type="submission" date="2017-11" db="EMBL/GenBank/DDBJ databases">
        <title>Genome sequence of Lysinibacillus sphaericus, a lignin-degrading bacteria isolated from municipal solid waste soil.</title>
        <authorList>
            <person name="Persinoti G.F."/>
            <person name="Paixao D.A."/>
            <person name="Bugg T.D."/>
            <person name="Squina F.M."/>
        </authorList>
    </citation>
    <scope>NUCLEOTIDE SEQUENCE [LARGE SCALE GENOMIC DNA]</scope>
    <source>
        <strain evidence="3 5">A1</strain>
    </source>
</reference>
<evidence type="ECO:0000313" key="5">
    <source>
        <dbReference type="Proteomes" id="UP000237319"/>
    </source>
</evidence>
<name>A0A2S5CYT8_LYSSH</name>
<dbReference type="GO" id="GO:0016746">
    <property type="term" value="F:acyltransferase activity"/>
    <property type="evidence" value="ECO:0007669"/>
    <property type="project" value="UniProtKB-KW"/>
</dbReference>
<dbReference type="Proteomes" id="UP000237319">
    <property type="component" value="Unassembled WGS sequence"/>
</dbReference>
<gene>
    <name evidence="2" type="ORF">LS41612_09540</name>
    <name evidence="3" type="ORF">LYSIN_00763</name>
    <name evidence="4" type="ORF">NCTC10338_02832</name>
</gene>
<dbReference type="RefSeq" id="WP_024361094.1">
    <property type="nucleotide sequence ID" value="NZ_BJNS01000006.1"/>
</dbReference>
<dbReference type="AlphaFoldDB" id="A0A2S5CYT8"/>
<keyword evidence="1" id="KW-0812">Transmembrane</keyword>
<protein>
    <submittedName>
        <fullName evidence="2">Acyl-phosphate glycerol 3-phosphate acyltransferase</fullName>
    </submittedName>
</protein>
<evidence type="ECO:0000313" key="2">
    <source>
        <dbReference type="EMBL" id="AVK96486.1"/>
    </source>
</evidence>
<accession>A0A2S5CYT8</accession>
<evidence type="ECO:0000313" key="6">
    <source>
        <dbReference type="Proteomes" id="UP000238825"/>
    </source>
</evidence>
<keyword evidence="5" id="KW-1185">Reference proteome</keyword>